<dbReference type="PROSITE" id="PS50994">
    <property type="entry name" value="INTEGRASE"/>
    <property type="match status" value="1"/>
</dbReference>
<evidence type="ECO:0000313" key="3">
    <source>
        <dbReference type="Proteomes" id="UP000196560"/>
    </source>
</evidence>
<sequence length="489" mass="53225">MTVPLDVRDDIRRMDARGVPRAEIARRLHLSRNTVARYADMVDMSPEPPVPADRPHPAIDHHIDWIDDLLEADLGAPRKQRHTAKRIYDRLVEERGYKGSYSSVQRHVRRWRLGRATGAGDGFLELEWAPGTAQADYGNFEAVVAGERLRLKLLVVCLPHSNARYAVAGMSQRSECMCAGLAEIFGWIGRAPREIVLDNATEAGRRVRGEVAESHLFSLFRAHYRMGSRYCNPYSGNEKGSVENAVGYLRRNLLVPVPRVGSLAELNALLREGCDRLNAASRARDGRPTPQALAEDLAAMLALPSTPFDAVRWVRCRSDKRGVVTVDGRGYLAGPSWHSRELLVGVRANAVEILADRGRRVAVLPRAFGDGPAVRSPLSLVPALIARPRAFGESVIRRDMPEGLVRAIDSLDAAGRRRILRAIERAAGPSGFEAACAAALRVVEGGRVPDDATVDVLARRMAAGGPAASGGADLSVYDGFLKGGGAHAC</sequence>
<gene>
    <name evidence="2" type="ORF">B5G21_01945</name>
</gene>
<protein>
    <recommendedName>
        <fullName evidence="1">Integrase catalytic domain-containing protein</fullName>
    </recommendedName>
</protein>
<dbReference type="EMBL" id="NFHO01000002">
    <property type="protein sequence ID" value="OUN44064.1"/>
    <property type="molecule type" value="Genomic_DNA"/>
</dbReference>
<organism evidence="2 3">
    <name type="scientific">Enorma massiliensis</name>
    <dbReference type="NCBI Taxonomy" id="1472761"/>
    <lineage>
        <taxon>Bacteria</taxon>
        <taxon>Bacillati</taxon>
        <taxon>Actinomycetota</taxon>
        <taxon>Coriobacteriia</taxon>
        <taxon>Coriobacteriales</taxon>
        <taxon>Coriobacteriaceae</taxon>
        <taxon>Enorma</taxon>
    </lineage>
</organism>
<keyword evidence="3" id="KW-1185">Reference proteome</keyword>
<dbReference type="GO" id="GO:0015074">
    <property type="term" value="P:DNA integration"/>
    <property type="evidence" value="ECO:0007669"/>
    <property type="project" value="InterPro"/>
</dbReference>
<dbReference type="STRING" id="1118060.GCA_000311845_01692"/>
<comment type="caution">
    <text evidence="2">The sequence shown here is derived from an EMBL/GenBank/DDBJ whole genome shotgun (WGS) entry which is preliminary data.</text>
</comment>
<dbReference type="InterPro" id="IPR009057">
    <property type="entry name" value="Homeodomain-like_sf"/>
</dbReference>
<proteinExistence type="predicted"/>
<dbReference type="Proteomes" id="UP000196560">
    <property type="component" value="Unassembled WGS sequence"/>
</dbReference>
<dbReference type="InterPro" id="IPR001584">
    <property type="entry name" value="Integrase_cat-core"/>
</dbReference>
<accession>A0A1Y3U5K5</accession>
<evidence type="ECO:0000313" key="2">
    <source>
        <dbReference type="EMBL" id="OUN44064.1"/>
    </source>
</evidence>
<name>A0A1Y3U5K5_9ACTN</name>
<reference evidence="3" key="1">
    <citation type="submission" date="2017-04" db="EMBL/GenBank/DDBJ databases">
        <title>Function of individual gut microbiota members based on whole genome sequencing of pure cultures obtained from chicken caecum.</title>
        <authorList>
            <person name="Medvecky M."/>
            <person name="Cejkova D."/>
            <person name="Polansky O."/>
            <person name="Karasova D."/>
            <person name="Kubasova T."/>
            <person name="Cizek A."/>
            <person name="Rychlik I."/>
        </authorList>
    </citation>
    <scope>NUCLEOTIDE SEQUENCE [LARGE SCALE GENOMIC DNA]</scope>
    <source>
        <strain evidence="3">An70</strain>
    </source>
</reference>
<dbReference type="AlphaFoldDB" id="A0A1Y3U5K5"/>
<dbReference type="Pfam" id="PF22483">
    <property type="entry name" value="Mu-transpos_C_2"/>
    <property type="match status" value="1"/>
</dbReference>
<dbReference type="SUPFAM" id="SSF46689">
    <property type="entry name" value="Homeodomain-like"/>
    <property type="match status" value="1"/>
</dbReference>
<feature type="domain" description="Integrase catalytic" evidence="1">
    <location>
        <begin position="126"/>
        <end position="298"/>
    </location>
</feature>
<dbReference type="NCBIfam" id="NF033546">
    <property type="entry name" value="transpos_IS21"/>
    <property type="match status" value="1"/>
</dbReference>
<evidence type="ECO:0000259" key="1">
    <source>
        <dbReference type="PROSITE" id="PS50994"/>
    </source>
</evidence>
<dbReference type="PANTHER" id="PTHR35004">
    <property type="entry name" value="TRANSPOSASE RV3428C-RELATED"/>
    <property type="match status" value="1"/>
</dbReference>
<dbReference type="InterPro" id="IPR054353">
    <property type="entry name" value="IstA-like_C"/>
</dbReference>